<dbReference type="Pfam" id="PF00062">
    <property type="entry name" value="Lys"/>
    <property type="match status" value="1"/>
</dbReference>
<organism evidence="8 9">
    <name type="scientific">Eumeta variegata</name>
    <name type="common">Bagworm moth</name>
    <name type="synonym">Eumeta japonica</name>
    <dbReference type="NCBI Taxonomy" id="151549"/>
    <lineage>
        <taxon>Eukaryota</taxon>
        <taxon>Metazoa</taxon>
        <taxon>Ecdysozoa</taxon>
        <taxon>Arthropoda</taxon>
        <taxon>Hexapoda</taxon>
        <taxon>Insecta</taxon>
        <taxon>Pterygota</taxon>
        <taxon>Neoptera</taxon>
        <taxon>Endopterygota</taxon>
        <taxon>Lepidoptera</taxon>
        <taxon>Glossata</taxon>
        <taxon>Ditrysia</taxon>
        <taxon>Tineoidea</taxon>
        <taxon>Psychidae</taxon>
        <taxon>Oiketicinae</taxon>
        <taxon>Eumeta</taxon>
    </lineage>
</organism>
<evidence type="ECO:0000256" key="2">
    <source>
        <dbReference type="ARBA" id="ARBA00012732"/>
    </source>
</evidence>
<dbReference type="PANTHER" id="PTHR11407:SF63">
    <property type="entry name" value="LYSOZYME C"/>
    <property type="match status" value="1"/>
</dbReference>
<dbReference type="SUPFAM" id="SSF53955">
    <property type="entry name" value="Lysozyme-like"/>
    <property type="match status" value="1"/>
</dbReference>
<dbReference type="EMBL" id="BGZK01000082">
    <property type="protein sequence ID" value="GBP16862.1"/>
    <property type="molecule type" value="Genomic_DNA"/>
</dbReference>
<name>A0A4C1TS74_EUMVA</name>
<keyword evidence="9" id="KW-1185">Reference proteome</keyword>
<evidence type="ECO:0000256" key="3">
    <source>
        <dbReference type="ARBA" id="ARBA00022529"/>
    </source>
</evidence>
<evidence type="ECO:0000313" key="9">
    <source>
        <dbReference type="Proteomes" id="UP000299102"/>
    </source>
</evidence>
<dbReference type="STRING" id="151549.A0A4C1TS74"/>
<comment type="catalytic activity">
    <reaction evidence="1">
        <text>Hydrolysis of (1-&gt;4)-beta-linkages between N-acetylmuramic acid and N-acetyl-D-glucosamine residues in a peptidoglycan and between N-acetyl-D-glucosamine residues in chitodextrins.</text>
        <dbReference type="EC" id="3.2.1.17"/>
    </reaction>
</comment>
<dbReference type="EC" id="3.2.1.17" evidence="2"/>
<sequence length="231" mass="26180">MDIRIERELESETTIEFTQRNKETCSTSIRVYGHGNLITRRHSVLILIGQSVLNSSQIDQYALCFREHIKLSAPVGVALPDSTGRHGGFNALDAQCKTKKYSAEIQMCMYCRWLLACVALMLVREGSSHARLFTRCQLSRELQRYNFPRSLLPRWVCLIEHASGRSTEKVTNHNNGFTSYGLFQSPSCAGSVYHRPQINAKRERSCRAAPVRDKAACTHPPHAFVRPDRAV</sequence>
<evidence type="ECO:0000256" key="4">
    <source>
        <dbReference type="ARBA" id="ARBA00022638"/>
    </source>
</evidence>
<evidence type="ECO:0000256" key="6">
    <source>
        <dbReference type="ARBA" id="ARBA00023157"/>
    </source>
</evidence>
<dbReference type="SMART" id="SM00263">
    <property type="entry name" value="LYZ1"/>
    <property type="match status" value="1"/>
</dbReference>
<evidence type="ECO:0000256" key="7">
    <source>
        <dbReference type="ARBA" id="ARBA00023295"/>
    </source>
</evidence>
<evidence type="ECO:0000256" key="5">
    <source>
        <dbReference type="ARBA" id="ARBA00022801"/>
    </source>
</evidence>
<evidence type="ECO:0000313" key="8">
    <source>
        <dbReference type="EMBL" id="GBP16862.1"/>
    </source>
</evidence>
<dbReference type="InterPro" id="IPR001916">
    <property type="entry name" value="Glyco_hydro_22"/>
</dbReference>
<dbReference type="Proteomes" id="UP000299102">
    <property type="component" value="Unassembled WGS sequence"/>
</dbReference>
<dbReference type="PROSITE" id="PS51348">
    <property type="entry name" value="GLYCOSYL_HYDROL_F22_2"/>
    <property type="match status" value="1"/>
</dbReference>
<dbReference type="AlphaFoldDB" id="A0A4C1TS74"/>
<keyword evidence="3" id="KW-0929">Antimicrobial</keyword>
<comment type="caution">
    <text evidence="8">The sequence shown here is derived from an EMBL/GenBank/DDBJ whole genome shotgun (WGS) entry which is preliminary data.</text>
</comment>
<evidence type="ECO:0000256" key="1">
    <source>
        <dbReference type="ARBA" id="ARBA00000632"/>
    </source>
</evidence>
<keyword evidence="4" id="KW-0081">Bacteriolytic enzyme</keyword>
<keyword evidence="6" id="KW-1015">Disulfide bond</keyword>
<protein>
    <recommendedName>
        <fullName evidence="2">lysozyme</fullName>
        <ecNumber evidence="2">3.2.1.17</ecNumber>
    </recommendedName>
</protein>
<gene>
    <name evidence="8" type="ORF">EVAR_13242_1</name>
</gene>
<dbReference type="GO" id="GO:0003796">
    <property type="term" value="F:lysozyme activity"/>
    <property type="evidence" value="ECO:0007669"/>
    <property type="project" value="UniProtKB-EC"/>
</dbReference>
<dbReference type="GO" id="GO:0042742">
    <property type="term" value="P:defense response to bacterium"/>
    <property type="evidence" value="ECO:0007669"/>
    <property type="project" value="UniProtKB-KW"/>
</dbReference>
<dbReference type="OrthoDB" id="6692707at2759"/>
<keyword evidence="5" id="KW-0378">Hydrolase</keyword>
<dbReference type="PANTHER" id="PTHR11407">
    <property type="entry name" value="LYSOZYME C"/>
    <property type="match status" value="1"/>
</dbReference>
<dbReference type="InterPro" id="IPR023346">
    <property type="entry name" value="Lysozyme-like_dom_sf"/>
</dbReference>
<accession>A0A4C1TS74</accession>
<reference evidence="8 9" key="1">
    <citation type="journal article" date="2019" name="Commun. Biol.">
        <title>The bagworm genome reveals a unique fibroin gene that provides high tensile strength.</title>
        <authorList>
            <person name="Kono N."/>
            <person name="Nakamura H."/>
            <person name="Ohtoshi R."/>
            <person name="Tomita M."/>
            <person name="Numata K."/>
            <person name="Arakawa K."/>
        </authorList>
    </citation>
    <scope>NUCLEOTIDE SEQUENCE [LARGE SCALE GENOMIC DNA]</scope>
</reference>
<keyword evidence="7" id="KW-0326">Glycosidase</keyword>
<dbReference type="GO" id="GO:0031640">
    <property type="term" value="P:killing of cells of another organism"/>
    <property type="evidence" value="ECO:0007669"/>
    <property type="project" value="UniProtKB-KW"/>
</dbReference>
<dbReference type="Gene3D" id="1.10.530.10">
    <property type="match status" value="1"/>
</dbReference>
<proteinExistence type="predicted"/>